<dbReference type="InterPro" id="IPR020843">
    <property type="entry name" value="ER"/>
</dbReference>
<dbReference type="PANTHER" id="PTHR11695">
    <property type="entry name" value="ALCOHOL DEHYDROGENASE RELATED"/>
    <property type="match status" value="1"/>
</dbReference>
<dbReference type="GO" id="GO:0016491">
    <property type="term" value="F:oxidoreductase activity"/>
    <property type="evidence" value="ECO:0007669"/>
    <property type="project" value="UniProtKB-KW"/>
</dbReference>
<dbReference type="InterPro" id="IPR036291">
    <property type="entry name" value="NAD(P)-bd_dom_sf"/>
</dbReference>
<dbReference type="RefSeq" id="WP_183635321.1">
    <property type="nucleotide sequence ID" value="NZ_BAABLE010000005.1"/>
</dbReference>
<dbReference type="EMBL" id="JACIET010000002">
    <property type="protein sequence ID" value="MBB4013452.1"/>
    <property type="molecule type" value="Genomic_DNA"/>
</dbReference>
<dbReference type="SUPFAM" id="SSF51735">
    <property type="entry name" value="NAD(P)-binding Rossmann-fold domains"/>
    <property type="match status" value="1"/>
</dbReference>
<evidence type="ECO:0000313" key="4">
    <source>
        <dbReference type="Proteomes" id="UP000561045"/>
    </source>
</evidence>
<comment type="caution">
    <text evidence="3">The sequence shown here is derived from an EMBL/GenBank/DDBJ whole genome shotgun (WGS) entry which is preliminary data.</text>
</comment>
<dbReference type="InterPro" id="IPR013154">
    <property type="entry name" value="ADH-like_N"/>
</dbReference>
<keyword evidence="4" id="KW-1185">Reference proteome</keyword>
<dbReference type="PROSITE" id="PS01162">
    <property type="entry name" value="QOR_ZETA_CRYSTAL"/>
    <property type="match status" value="1"/>
</dbReference>
<accession>A0A840BP55</accession>
<dbReference type="InterPro" id="IPR050700">
    <property type="entry name" value="YIM1/Zinc_Alcohol_DH_Fams"/>
</dbReference>
<dbReference type="Pfam" id="PF13602">
    <property type="entry name" value="ADH_zinc_N_2"/>
    <property type="match status" value="1"/>
</dbReference>
<gene>
    <name evidence="3" type="ORF">GGR36_002798</name>
</gene>
<evidence type="ECO:0000259" key="2">
    <source>
        <dbReference type="SMART" id="SM00829"/>
    </source>
</evidence>
<evidence type="ECO:0000256" key="1">
    <source>
        <dbReference type="ARBA" id="ARBA00023002"/>
    </source>
</evidence>
<dbReference type="PANTHER" id="PTHR11695:SF294">
    <property type="entry name" value="RETICULON-4-INTERACTING PROTEIN 1, MITOCHONDRIAL"/>
    <property type="match status" value="1"/>
</dbReference>
<dbReference type="Pfam" id="PF08240">
    <property type="entry name" value="ADH_N"/>
    <property type="match status" value="1"/>
</dbReference>
<name>A0A840BP55_9RHOO</name>
<dbReference type="CDD" id="cd05289">
    <property type="entry name" value="MDR_like_2"/>
    <property type="match status" value="1"/>
</dbReference>
<dbReference type="Gene3D" id="3.90.180.10">
    <property type="entry name" value="Medium-chain alcohol dehydrogenases, catalytic domain"/>
    <property type="match status" value="1"/>
</dbReference>
<dbReference type="SUPFAM" id="SSF50129">
    <property type="entry name" value="GroES-like"/>
    <property type="match status" value="1"/>
</dbReference>
<feature type="domain" description="Enoyl reductase (ER)" evidence="2">
    <location>
        <begin position="14"/>
        <end position="309"/>
    </location>
</feature>
<protein>
    <submittedName>
        <fullName evidence="3">NADPH:quinone reductase-like Zn-dependent oxidoreductase</fullName>
    </submittedName>
</protein>
<dbReference type="GO" id="GO:0008270">
    <property type="term" value="F:zinc ion binding"/>
    <property type="evidence" value="ECO:0007669"/>
    <property type="project" value="InterPro"/>
</dbReference>
<keyword evidence="1" id="KW-0560">Oxidoreductase</keyword>
<proteinExistence type="predicted"/>
<organism evidence="3 4">
    <name type="scientific">Niveibacterium umoris</name>
    <dbReference type="NCBI Taxonomy" id="1193620"/>
    <lineage>
        <taxon>Bacteria</taxon>
        <taxon>Pseudomonadati</taxon>
        <taxon>Pseudomonadota</taxon>
        <taxon>Betaproteobacteria</taxon>
        <taxon>Rhodocyclales</taxon>
        <taxon>Rhodocyclaceae</taxon>
        <taxon>Niveibacterium</taxon>
    </lineage>
</organism>
<dbReference type="InterPro" id="IPR011032">
    <property type="entry name" value="GroES-like_sf"/>
</dbReference>
<dbReference type="Gene3D" id="3.40.50.720">
    <property type="entry name" value="NAD(P)-binding Rossmann-like Domain"/>
    <property type="match status" value="1"/>
</dbReference>
<dbReference type="InterPro" id="IPR002364">
    <property type="entry name" value="Quin_OxRdtase/zeta-crystal_CS"/>
</dbReference>
<dbReference type="Proteomes" id="UP000561045">
    <property type="component" value="Unassembled WGS sequence"/>
</dbReference>
<evidence type="ECO:0000313" key="3">
    <source>
        <dbReference type="EMBL" id="MBB4013452.1"/>
    </source>
</evidence>
<dbReference type="SMART" id="SM00829">
    <property type="entry name" value="PKS_ER"/>
    <property type="match status" value="1"/>
</dbReference>
<sequence>MNTSHLAAVIHNYGGPEVLSVEQVPMPQPGPDDVLVRIHAASVNPVDWKIREGYLKAVLPHAMPLTLGWDFAGEIVALGAQVTGWQVGDAVYARPDIARNGSYAEYIAVRASEIARKPASLTWQQAAAVPLTALTAWQSLFDHAQLQAGERVLIHAGAGGVGNFAIQFAKQRGAHVITTTSTANIELVKSLGADEVIDYTQQDFASLRDLDVVFDTLGGEIQTGSLATLRKGGRIVTIVGAVEASLAAQHGVTPLFCFVQPSSTQLEQIAQLADNGKLRVVIDSVFALKDVAAAHARSESGRARGKIVIQVS</sequence>
<reference evidence="3 4" key="1">
    <citation type="submission" date="2020-08" db="EMBL/GenBank/DDBJ databases">
        <title>Genomic Encyclopedia of Type Strains, Phase IV (KMG-IV): sequencing the most valuable type-strain genomes for metagenomic binning, comparative biology and taxonomic classification.</title>
        <authorList>
            <person name="Goeker M."/>
        </authorList>
    </citation>
    <scope>NUCLEOTIDE SEQUENCE [LARGE SCALE GENOMIC DNA]</scope>
    <source>
        <strain evidence="3 4">DSM 106739</strain>
    </source>
</reference>
<dbReference type="AlphaFoldDB" id="A0A840BP55"/>